<evidence type="ECO:0000256" key="3">
    <source>
        <dbReference type="ARBA" id="ARBA00022737"/>
    </source>
</evidence>
<dbReference type="GO" id="GO:0005096">
    <property type="term" value="F:GTPase activator activity"/>
    <property type="evidence" value="ECO:0007669"/>
    <property type="project" value="UniProtKB-KW"/>
</dbReference>
<evidence type="ECO:0000313" key="4">
    <source>
        <dbReference type="EMBL" id="TWU08056.1"/>
    </source>
</evidence>
<keyword evidence="2" id="KW-0433">Leucine-rich repeat</keyword>
<protein>
    <submittedName>
        <fullName evidence="4">Leucine Rich repeats (2 copies)</fullName>
    </submittedName>
</protein>
<name>A0A5C6B9W7_9BACT</name>
<dbReference type="OrthoDB" id="636045at2"/>
<dbReference type="Gene3D" id="3.80.10.10">
    <property type="entry name" value="Ribonuclease Inhibitor"/>
    <property type="match status" value="3"/>
</dbReference>
<sequence length="396" mass="42635">MANSPESLKTTFIQCPVRGPLPFFACPPDEVDPLIEHLRSNVSVDVPVTFPRGTVLPDGRLDLCKQSLGPEGCQRVVDALHHNHHVRSLLLGTDGIGDEGAACLSRFLKSDAALQIVYLGCNGITHVGARSLAESLRSNQCVQGLWLKRNPIGDLGVVEITRALSGDRTLRVLDLVNTGMGRNGVASICQWLMRDGCALERLYVGGNRLDADAAKLFAEVLCRNSPLQSLHMNVGAICDSGVTAIAESLRSNHSLRELGLASNGITARGARRLMAVVAEHPTLVHLDLGYSPSTRVLGAQPNTLGDEGGKAIAEMLTTNLVLKELNLSKTSVERSGRLAIENALVENRTLQRCVIDGGLSPSVQMHLQGNLRSDNGPNTRSPDVMLIRSVYRTNKK</sequence>
<dbReference type="SUPFAM" id="SSF52047">
    <property type="entry name" value="RNI-like"/>
    <property type="match status" value="1"/>
</dbReference>
<dbReference type="PANTHER" id="PTHR24113">
    <property type="entry name" value="RAN GTPASE-ACTIVATING PROTEIN 1"/>
    <property type="match status" value="1"/>
</dbReference>
<evidence type="ECO:0000256" key="1">
    <source>
        <dbReference type="ARBA" id="ARBA00022468"/>
    </source>
</evidence>
<gene>
    <name evidence="4" type="ORF">Pla52n_06340</name>
</gene>
<keyword evidence="1" id="KW-0343">GTPase activation</keyword>
<dbReference type="Pfam" id="PF13516">
    <property type="entry name" value="LRR_6"/>
    <property type="match status" value="1"/>
</dbReference>
<dbReference type="InterPro" id="IPR001611">
    <property type="entry name" value="Leu-rich_rpt"/>
</dbReference>
<dbReference type="GO" id="GO:0005829">
    <property type="term" value="C:cytosol"/>
    <property type="evidence" value="ECO:0007669"/>
    <property type="project" value="TreeGrafter"/>
</dbReference>
<evidence type="ECO:0000256" key="2">
    <source>
        <dbReference type="ARBA" id="ARBA00022614"/>
    </source>
</evidence>
<dbReference type="AlphaFoldDB" id="A0A5C6B9W7"/>
<keyword evidence="5" id="KW-1185">Reference proteome</keyword>
<dbReference type="GO" id="GO:0031267">
    <property type="term" value="F:small GTPase binding"/>
    <property type="evidence" value="ECO:0007669"/>
    <property type="project" value="TreeGrafter"/>
</dbReference>
<dbReference type="EMBL" id="SJPN01000001">
    <property type="protein sequence ID" value="TWU08056.1"/>
    <property type="molecule type" value="Genomic_DNA"/>
</dbReference>
<dbReference type="SMART" id="SM00368">
    <property type="entry name" value="LRR_RI"/>
    <property type="match status" value="9"/>
</dbReference>
<dbReference type="GO" id="GO:0048471">
    <property type="term" value="C:perinuclear region of cytoplasm"/>
    <property type="evidence" value="ECO:0007669"/>
    <property type="project" value="TreeGrafter"/>
</dbReference>
<reference evidence="4 5" key="1">
    <citation type="submission" date="2019-02" db="EMBL/GenBank/DDBJ databases">
        <title>Deep-cultivation of Planctomycetes and their phenomic and genomic characterization uncovers novel biology.</title>
        <authorList>
            <person name="Wiegand S."/>
            <person name="Jogler M."/>
            <person name="Boedeker C."/>
            <person name="Pinto D."/>
            <person name="Vollmers J."/>
            <person name="Rivas-Marin E."/>
            <person name="Kohn T."/>
            <person name="Peeters S.H."/>
            <person name="Heuer A."/>
            <person name="Rast P."/>
            <person name="Oberbeckmann S."/>
            <person name="Bunk B."/>
            <person name="Jeske O."/>
            <person name="Meyerdierks A."/>
            <person name="Storesund J.E."/>
            <person name="Kallscheuer N."/>
            <person name="Luecker S."/>
            <person name="Lage O.M."/>
            <person name="Pohl T."/>
            <person name="Merkel B.J."/>
            <person name="Hornburger P."/>
            <person name="Mueller R.-W."/>
            <person name="Bruemmer F."/>
            <person name="Labrenz M."/>
            <person name="Spormann A.M."/>
            <person name="Op Den Camp H."/>
            <person name="Overmann J."/>
            <person name="Amann R."/>
            <person name="Jetten M.S.M."/>
            <person name="Mascher T."/>
            <person name="Medema M.H."/>
            <person name="Devos D.P."/>
            <person name="Kaster A.-K."/>
            <person name="Ovreas L."/>
            <person name="Rohde M."/>
            <person name="Galperin M.Y."/>
            <person name="Jogler C."/>
        </authorList>
    </citation>
    <scope>NUCLEOTIDE SEQUENCE [LARGE SCALE GENOMIC DNA]</scope>
    <source>
        <strain evidence="4 5">Pla52n</strain>
    </source>
</reference>
<keyword evidence="3" id="KW-0677">Repeat</keyword>
<dbReference type="InterPro" id="IPR027038">
    <property type="entry name" value="RanGap"/>
</dbReference>
<organism evidence="4 5">
    <name type="scientific">Stieleria varia</name>
    <dbReference type="NCBI Taxonomy" id="2528005"/>
    <lineage>
        <taxon>Bacteria</taxon>
        <taxon>Pseudomonadati</taxon>
        <taxon>Planctomycetota</taxon>
        <taxon>Planctomycetia</taxon>
        <taxon>Pirellulales</taxon>
        <taxon>Pirellulaceae</taxon>
        <taxon>Stieleria</taxon>
    </lineage>
</organism>
<accession>A0A5C6B9W7</accession>
<comment type="caution">
    <text evidence="4">The sequence shown here is derived from an EMBL/GenBank/DDBJ whole genome shotgun (WGS) entry which is preliminary data.</text>
</comment>
<dbReference type="Proteomes" id="UP000320176">
    <property type="component" value="Unassembled WGS sequence"/>
</dbReference>
<dbReference type="GO" id="GO:0006913">
    <property type="term" value="P:nucleocytoplasmic transport"/>
    <property type="evidence" value="ECO:0007669"/>
    <property type="project" value="TreeGrafter"/>
</dbReference>
<dbReference type="RefSeq" id="WP_146518167.1">
    <property type="nucleotide sequence ID" value="NZ_CP151726.1"/>
</dbReference>
<proteinExistence type="predicted"/>
<evidence type="ECO:0000313" key="5">
    <source>
        <dbReference type="Proteomes" id="UP000320176"/>
    </source>
</evidence>
<dbReference type="InterPro" id="IPR032675">
    <property type="entry name" value="LRR_dom_sf"/>
</dbReference>
<dbReference type="PANTHER" id="PTHR24113:SF12">
    <property type="entry name" value="RAN GTPASE-ACTIVATING PROTEIN 1"/>
    <property type="match status" value="1"/>
</dbReference>